<dbReference type="EMBL" id="JAVXUO010001447">
    <property type="protein sequence ID" value="KAK2982227.1"/>
    <property type="molecule type" value="Genomic_DNA"/>
</dbReference>
<dbReference type="PANTHER" id="PTHR22726">
    <property type="entry name" value="METALLOENDOPEPTIDASE OMA1"/>
    <property type="match status" value="1"/>
</dbReference>
<keyword evidence="1 6" id="KW-0645">Protease</keyword>
<feature type="domain" description="Peptidase M48" evidence="7">
    <location>
        <begin position="51"/>
        <end position="102"/>
    </location>
</feature>
<dbReference type="GO" id="GO:0046872">
    <property type="term" value="F:metal ion binding"/>
    <property type="evidence" value="ECO:0007669"/>
    <property type="project" value="UniProtKB-KW"/>
</dbReference>
<evidence type="ECO:0000256" key="1">
    <source>
        <dbReference type="ARBA" id="ARBA00022670"/>
    </source>
</evidence>
<dbReference type="InterPro" id="IPR051156">
    <property type="entry name" value="Mito/Outer_Membr_Metalloprot"/>
</dbReference>
<dbReference type="PANTHER" id="PTHR22726:SF1">
    <property type="entry name" value="METALLOENDOPEPTIDASE OMA1, MITOCHONDRIAL"/>
    <property type="match status" value="1"/>
</dbReference>
<keyword evidence="3 6" id="KW-0378">Hydrolase</keyword>
<name>A0AA88R6T2_9ASTE</name>
<keyword evidence="4 6" id="KW-0862">Zinc</keyword>
<dbReference type="Proteomes" id="UP001187471">
    <property type="component" value="Unassembled WGS sequence"/>
</dbReference>
<keyword evidence="2" id="KW-0479">Metal-binding</keyword>
<evidence type="ECO:0000256" key="3">
    <source>
        <dbReference type="ARBA" id="ARBA00022801"/>
    </source>
</evidence>
<evidence type="ECO:0000256" key="5">
    <source>
        <dbReference type="ARBA" id="ARBA00023049"/>
    </source>
</evidence>
<evidence type="ECO:0000313" key="9">
    <source>
        <dbReference type="Proteomes" id="UP001187471"/>
    </source>
</evidence>
<evidence type="ECO:0000256" key="2">
    <source>
        <dbReference type="ARBA" id="ARBA00022723"/>
    </source>
</evidence>
<dbReference type="InterPro" id="IPR001915">
    <property type="entry name" value="Peptidase_M48"/>
</dbReference>
<reference evidence="8" key="1">
    <citation type="submission" date="2022-12" db="EMBL/GenBank/DDBJ databases">
        <title>Draft genome assemblies for two species of Escallonia (Escalloniales).</title>
        <authorList>
            <person name="Chanderbali A."/>
            <person name="Dervinis C."/>
            <person name="Anghel I."/>
            <person name="Soltis D."/>
            <person name="Soltis P."/>
            <person name="Zapata F."/>
        </authorList>
    </citation>
    <scope>NUCLEOTIDE SEQUENCE</scope>
    <source>
        <strain evidence="8">UCBG92.1500</strain>
        <tissue evidence="8">Leaf</tissue>
    </source>
</reference>
<dbReference type="Pfam" id="PF01435">
    <property type="entry name" value="Peptidase_M48"/>
    <property type="match status" value="1"/>
</dbReference>
<dbReference type="GO" id="GO:0004222">
    <property type="term" value="F:metalloendopeptidase activity"/>
    <property type="evidence" value="ECO:0007669"/>
    <property type="project" value="InterPro"/>
</dbReference>
<evidence type="ECO:0000256" key="4">
    <source>
        <dbReference type="ARBA" id="ARBA00022833"/>
    </source>
</evidence>
<comment type="caution">
    <text evidence="8">The sequence shown here is derived from an EMBL/GenBank/DDBJ whole genome shotgun (WGS) entry which is preliminary data.</text>
</comment>
<dbReference type="AlphaFoldDB" id="A0AA88R6T2"/>
<protein>
    <recommendedName>
        <fullName evidence="7">Peptidase M48 domain-containing protein</fullName>
    </recommendedName>
</protein>
<dbReference type="GO" id="GO:0016020">
    <property type="term" value="C:membrane"/>
    <property type="evidence" value="ECO:0007669"/>
    <property type="project" value="TreeGrafter"/>
</dbReference>
<comment type="cofactor">
    <cofactor evidence="6">
        <name>Zn(2+)</name>
        <dbReference type="ChEBI" id="CHEBI:29105"/>
    </cofactor>
    <text evidence="6">Binds 1 zinc ion per subunit.</text>
</comment>
<dbReference type="GO" id="GO:0051603">
    <property type="term" value="P:proteolysis involved in protein catabolic process"/>
    <property type="evidence" value="ECO:0007669"/>
    <property type="project" value="TreeGrafter"/>
</dbReference>
<proteinExistence type="inferred from homology"/>
<keyword evidence="5 6" id="KW-0482">Metalloprotease</keyword>
<evidence type="ECO:0000313" key="8">
    <source>
        <dbReference type="EMBL" id="KAK2982227.1"/>
    </source>
</evidence>
<sequence length="197" mass="21861">MGTEWVAAEENKYTQMGIFVIIELLHPAQSKVHNLPERVLALAQKQAGRRVKRELEADYIGLMIMGSVGYDPRVAPTFYKSLPEESYSSTHPSGSRRSDMLNRPKVMGKAVAIHEQVQAGKGVESFHLRSTRAKSRATGKTTLLVHHEALDRRVKSKELGELVVRARHIHTTNGAKHEVSCSGRWGSITLDNGIVGK</sequence>
<evidence type="ECO:0000256" key="6">
    <source>
        <dbReference type="RuleBase" id="RU003983"/>
    </source>
</evidence>
<keyword evidence="9" id="KW-1185">Reference proteome</keyword>
<evidence type="ECO:0000259" key="7">
    <source>
        <dbReference type="Pfam" id="PF01435"/>
    </source>
</evidence>
<accession>A0AA88R6T2</accession>
<gene>
    <name evidence="8" type="ORF">RJ640_012214</name>
</gene>
<comment type="similarity">
    <text evidence="6">Belongs to the peptidase M48 family.</text>
</comment>
<organism evidence="8 9">
    <name type="scientific">Escallonia rubra</name>
    <dbReference type="NCBI Taxonomy" id="112253"/>
    <lineage>
        <taxon>Eukaryota</taxon>
        <taxon>Viridiplantae</taxon>
        <taxon>Streptophyta</taxon>
        <taxon>Embryophyta</taxon>
        <taxon>Tracheophyta</taxon>
        <taxon>Spermatophyta</taxon>
        <taxon>Magnoliopsida</taxon>
        <taxon>eudicotyledons</taxon>
        <taxon>Gunneridae</taxon>
        <taxon>Pentapetalae</taxon>
        <taxon>asterids</taxon>
        <taxon>campanulids</taxon>
        <taxon>Escalloniales</taxon>
        <taxon>Escalloniaceae</taxon>
        <taxon>Escallonia</taxon>
    </lineage>
</organism>